<sequence>MHSVGGGDDARQADLMLWASEPEVIYSGVGIGNNVSVSTSRGLHLINPIRGGSYMRLLDNAIAFGVVSSEGTKKETVNMNSEGNIGFGTNSPVSRLSFSGYSTVPDMNGNIVFGTYGYERICIHRNGYVSIGTKAPDGLLTVNGTIHSREVKVDLNFPAPDYVFTNDYKLKSLPEVEKNI</sequence>
<dbReference type="Proteomes" id="UP001500748">
    <property type="component" value="Unassembled WGS sequence"/>
</dbReference>
<evidence type="ECO:0000313" key="2">
    <source>
        <dbReference type="Proteomes" id="UP001500748"/>
    </source>
</evidence>
<dbReference type="RefSeq" id="WP_345145407.1">
    <property type="nucleotide sequence ID" value="NZ_BAABDU010000004.1"/>
</dbReference>
<gene>
    <name evidence="1" type="ORF">GCM10022423_29850</name>
</gene>
<dbReference type="EMBL" id="BAABDU010000004">
    <property type="protein sequence ID" value="GAA3773366.1"/>
    <property type="molecule type" value="Genomic_DNA"/>
</dbReference>
<name>A0ABP7GRL0_9FLAO</name>
<proteinExistence type="predicted"/>
<protein>
    <submittedName>
        <fullName evidence="1">Uncharacterized protein</fullName>
    </submittedName>
</protein>
<organism evidence="1 2">
    <name type="scientific">Flavobacterium ginsengiterrae</name>
    <dbReference type="NCBI Taxonomy" id="871695"/>
    <lineage>
        <taxon>Bacteria</taxon>
        <taxon>Pseudomonadati</taxon>
        <taxon>Bacteroidota</taxon>
        <taxon>Flavobacteriia</taxon>
        <taxon>Flavobacteriales</taxon>
        <taxon>Flavobacteriaceae</taxon>
        <taxon>Flavobacterium</taxon>
    </lineage>
</organism>
<reference evidence="2" key="1">
    <citation type="journal article" date="2019" name="Int. J. Syst. Evol. Microbiol.">
        <title>The Global Catalogue of Microorganisms (GCM) 10K type strain sequencing project: providing services to taxonomists for standard genome sequencing and annotation.</title>
        <authorList>
            <consortium name="The Broad Institute Genomics Platform"/>
            <consortium name="The Broad Institute Genome Sequencing Center for Infectious Disease"/>
            <person name="Wu L."/>
            <person name="Ma J."/>
        </authorList>
    </citation>
    <scope>NUCLEOTIDE SEQUENCE [LARGE SCALE GENOMIC DNA]</scope>
    <source>
        <strain evidence="2">JCM 17337</strain>
    </source>
</reference>
<comment type="caution">
    <text evidence="1">The sequence shown here is derived from an EMBL/GenBank/DDBJ whole genome shotgun (WGS) entry which is preliminary data.</text>
</comment>
<keyword evidence="2" id="KW-1185">Reference proteome</keyword>
<accession>A0ABP7GRL0</accession>
<evidence type="ECO:0000313" key="1">
    <source>
        <dbReference type="EMBL" id="GAA3773366.1"/>
    </source>
</evidence>